<dbReference type="PANTHER" id="PTHR43671:SF103">
    <property type="entry name" value="KINASE, PUTATIVE-RELATED"/>
    <property type="match status" value="1"/>
</dbReference>
<keyword evidence="5 6" id="KW-0067">ATP-binding</keyword>
<dbReference type="Gene3D" id="1.10.510.10">
    <property type="entry name" value="Transferase(Phosphotransferase) domain 1"/>
    <property type="match status" value="1"/>
</dbReference>
<accession>A0A7S1MLZ3</accession>
<dbReference type="GO" id="GO:0005524">
    <property type="term" value="F:ATP binding"/>
    <property type="evidence" value="ECO:0007669"/>
    <property type="project" value="UniProtKB-UniRule"/>
</dbReference>
<dbReference type="Pfam" id="PF07714">
    <property type="entry name" value="PK_Tyr_Ser-Thr"/>
    <property type="match status" value="1"/>
</dbReference>
<comment type="similarity">
    <text evidence="1">Belongs to the protein kinase superfamily. NEK Ser/Thr protein kinase family. NIMA subfamily.</text>
</comment>
<organism evidence="9">
    <name type="scientific">Neobodo designis</name>
    <name type="common">Flagellated protozoan</name>
    <name type="synonym">Bodo designis</name>
    <dbReference type="NCBI Taxonomy" id="312471"/>
    <lineage>
        <taxon>Eukaryota</taxon>
        <taxon>Discoba</taxon>
        <taxon>Euglenozoa</taxon>
        <taxon>Kinetoplastea</taxon>
        <taxon>Metakinetoplastina</taxon>
        <taxon>Neobodonida</taxon>
        <taxon>Neobodo</taxon>
    </lineage>
</organism>
<dbReference type="PROSITE" id="PS00109">
    <property type="entry name" value="PROTEIN_KINASE_TYR"/>
    <property type="match status" value="1"/>
</dbReference>
<keyword evidence="3 6" id="KW-0547">Nucleotide-binding</keyword>
<feature type="region of interest" description="Disordered" evidence="7">
    <location>
        <begin position="400"/>
        <end position="424"/>
    </location>
</feature>
<evidence type="ECO:0000313" key="9">
    <source>
        <dbReference type="EMBL" id="CAD9135394.1"/>
    </source>
</evidence>
<reference evidence="9" key="1">
    <citation type="submission" date="2021-01" db="EMBL/GenBank/DDBJ databases">
        <authorList>
            <person name="Corre E."/>
            <person name="Pelletier E."/>
            <person name="Niang G."/>
            <person name="Scheremetjew M."/>
            <person name="Finn R."/>
            <person name="Kale V."/>
            <person name="Holt S."/>
            <person name="Cochrane G."/>
            <person name="Meng A."/>
            <person name="Brown T."/>
            <person name="Cohen L."/>
        </authorList>
    </citation>
    <scope>NUCLEOTIDE SEQUENCE</scope>
    <source>
        <strain evidence="9">CCAP 1951/1</strain>
    </source>
</reference>
<evidence type="ECO:0000256" key="4">
    <source>
        <dbReference type="ARBA" id="ARBA00022777"/>
    </source>
</evidence>
<dbReference type="InterPro" id="IPR050660">
    <property type="entry name" value="NEK_Ser/Thr_kinase"/>
</dbReference>
<feature type="domain" description="Protein kinase" evidence="8">
    <location>
        <begin position="9"/>
        <end position="289"/>
    </location>
</feature>
<evidence type="ECO:0000256" key="5">
    <source>
        <dbReference type="ARBA" id="ARBA00022840"/>
    </source>
</evidence>
<dbReference type="PROSITE" id="PS50011">
    <property type="entry name" value="PROTEIN_KINASE_DOM"/>
    <property type="match status" value="1"/>
</dbReference>
<feature type="region of interest" description="Disordered" evidence="7">
    <location>
        <begin position="631"/>
        <end position="668"/>
    </location>
</feature>
<sequence length="879" mass="91475">MTMDSELPVKLGREIGKGANSTVYEVATIAPSLLPPAQDGSARVAKVTACESEEQSMRVFAKTADVRDVPRHPGVAAYDLVLPGVPREYDVCAVMRRYAGDLGQYMARRRGRREDDGVATATVLAIGEQLAAALAHLHAHGVWHLDVSFGNVLVSDLDAREPHAVIVDLENSRVNPATDAPSADFTADFAAPERSSLDRCGAKCDVFSLAVMLYALATCAEFPGLVDGIPGLGAGFLSRPEMTPARVAAVLHRDMPSSPQLAALLVTALSHDPATRISMDHFSRALRTLRAGGSLAFPEVLPPLRVRLAAGAEALRGVIVNRAASVFDVNTPCCVCGNVRHVALKHRTDCVGGALHLPGSTCPGSSRGPQALLGSSTSEVAGGLAFHFLYPLVPEAATASPGMGSPAASTPTPEPSAPRMAADSAATDDGFVPVVDSGPLLNALQLHGGFAIAAVHAQDATDRFTNPKALMVIDGSSAASASNRNAPTVRLAFTAPQPWPSECTAQLQRDGRFHSPIPALLGTTQDARAFAWVRPGESFTLANGERWEPAPEGGFVFLFGSGDDPTRVAGDLDRFFAVAAVVAASGSSVSAATAAATAAAKRATTSVARGFGAFVRDFCVGVDRAIRPQPQPAAEAAAPQPPLAEAESQPSLREAPATPPPAPTRPLPIAIYVTPIPVRRVSIDRTASRWRCATTSEDGDVGHAIPVAAAVVSAMQLPPETTCVRLLHRCGFREAPLNSDGDVAEDDSPLFPHNGIAAFKTRELDGCVAVCALNVSVGLNRSSSAAGDDQRRKLPLLLPSEGHVSAAYRGVDAPAQLAAGGPGSDGAASGQGLEAGMMGLAPPPDTAEDEPAPSLDFFLADASMTTWHVRRLRQPSRLA</sequence>
<evidence type="ECO:0000259" key="8">
    <source>
        <dbReference type="PROSITE" id="PS50011"/>
    </source>
</evidence>
<dbReference type="SUPFAM" id="SSF56112">
    <property type="entry name" value="Protein kinase-like (PK-like)"/>
    <property type="match status" value="1"/>
</dbReference>
<protein>
    <recommendedName>
        <fullName evidence="8">Protein kinase domain-containing protein</fullName>
    </recommendedName>
</protein>
<keyword evidence="2" id="KW-0808">Transferase</keyword>
<dbReference type="InterPro" id="IPR000719">
    <property type="entry name" value="Prot_kinase_dom"/>
</dbReference>
<feature type="binding site" evidence="6">
    <location>
        <position position="46"/>
    </location>
    <ligand>
        <name>ATP</name>
        <dbReference type="ChEBI" id="CHEBI:30616"/>
    </ligand>
</feature>
<dbReference type="InterPro" id="IPR011009">
    <property type="entry name" value="Kinase-like_dom_sf"/>
</dbReference>
<dbReference type="InterPro" id="IPR017441">
    <property type="entry name" value="Protein_kinase_ATP_BS"/>
</dbReference>
<feature type="compositionally biased region" description="Low complexity" evidence="7">
    <location>
        <begin position="632"/>
        <end position="656"/>
    </location>
</feature>
<dbReference type="EMBL" id="HBGF01037002">
    <property type="protein sequence ID" value="CAD9135394.1"/>
    <property type="molecule type" value="Transcribed_RNA"/>
</dbReference>
<dbReference type="PROSITE" id="PS00107">
    <property type="entry name" value="PROTEIN_KINASE_ATP"/>
    <property type="match status" value="1"/>
</dbReference>
<proteinExistence type="inferred from homology"/>
<dbReference type="InterPro" id="IPR001245">
    <property type="entry name" value="Ser-Thr/Tyr_kinase_cat_dom"/>
</dbReference>
<feature type="compositionally biased region" description="Pro residues" evidence="7">
    <location>
        <begin position="657"/>
        <end position="666"/>
    </location>
</feature>
<evidence type="ECO:0000256" key="3">
    <source>
        <dbReference type="ARBA" id="ARBA00022741"/>
    </source>
</evidence>
<feature type="region of interest" description="Disordered" evidence="7">
    <location>
        <begin position="819"/>
        <end position="852"/>
    </location>
</feature>
<keyword evidence="4" id="KW-0418">Kinase</keyword>
<dbReference type="GO" id="GO:0004674">
    <property type="term" value="F:protein serine/threonine kinase activity"/>
    <property type="evidence" value="ECO:0007669"/>
    <property type="project" value="TreeGrafter"/>
</dbReference>
<evidence type="ECO:0000256" key="7">
    <source>
        <dbReference type="SAM" id="MobiDB-lite"/>
    </source>
</evidence>
<dbReference type="PANTHER" id="PTHR43671">
    <property type="entry name" value="SERINE/THREONINE-PROTEIN KINASE NEK"/>
    <property type="match status" value="1"/>
</dbReference>
<evidence type="ECO:0000256" key="2">
    <source>
        <dbReference type="ARBA" id="ARBA00022679"/>
    </source>
</evidence>
<gene>
    <name evidence="9" type="ORF">NDES1114_LOCUS24768</name>
</gene>
<evidence type="ECO:0000256" key="6">
    <source>
        <dbReference type="PROSITE-ProRule" id="PRU10141"/>
    </source>
</evidence>
<evidence type="ECO:0000256" key="1">
    <source>
        <dbReference type="ARBA" id="ARBA00010886"/>
    </source>
</evidence>
<dbReference type="AlphaFoldDB" id="A0A7S1MLZ3"/>
<name>A0A7S1MLZ3_NEODS</name>
<dbReference type="InterPro" id="IPR008266">
    <property type="entry name" value="Tyr_kinase_AS"/>
</dbReference>